<keyword evidence="2" id="KW-0732">Signal</keyword>
<dbReference type="Proteomes" id="UP000180280">
    <property type="component" value="Unassembled WGS sequence"/>
</dbReference>
<evidence type="ECO:0000256" key="2">
    <source>
        <dbReference type="SAM" id="SignalP"/>
    </source>
</evidence>
<name>A0A1S1X5I9_9NEIS</name>
<keyword evidence="1" id="KW-0175">Coiled coil</keyword>
<comment type="caution">
    <text evidence="3">The sequence shown here is derived from an EMBL/GenBank/DDBJ whole genome shotgun (WGS) entry which is preliminary data.</text>
</comment>
<sequence>MKRVLISALIAALPGMALADAKADEIAKLKAQMQKLQAQMQELQKAVEAASAEKPVPAASAAAGAEDANAELKERVAGMELKVDRLNTAANEGPIAGLSITGYLDPTYIYNRGNNSSGFQFLNHQNTYAYSNSTFGDVYLDIKKTFGVGPTAPSAEISIMPNRGSGNTLLDGGSGNNIINTAVINFPLSDTWSVNAGLMNSFGGYEVQQSNQMVTLTHGLLYDFSDPGSYVGAGFAWSHDVWAWKFLLANEQYRTHANLANTGTNTATGNPQVKSNNTPTVTARLDYTWSSALDLGWSFNAGRQTLLTSAAQSATSPVPATNGCLAGNTGYGYQCTSANPYSNYFFTEADASYTLGDVLYNAELDYGQQQNAAWNGGSAQWYGVSLLGHRKWMTDMVGKMGATLRYDYLNDSKNGGGGGGIALNASGYDGTNAFGVSQACLASGATNCKGANRQALTADLLFFPTDQLTLKLEYRHDWASESVFLRNDGSFRKSNDLLGAQAVYTF</sequence>
<dbReference type="EMBL" id="MKCT01000012">
    <property type="protein sequence ID" value="OHX20741.1"/>
    <property type="molecule type" value="Genomic_DNA"/>
</dbReference>
<evidence type="ECO:0008006" key="7">
    <source>
        <dbReference type="Google" id="ProtNLM"/>
    </source>
</evidence>
<dbReference type="SUPFAM" id="SSF56935">
    <property type="entry name" value="Porins"/>
    <property type="match status" value="1"/>
</dbReference>
<evidence type="ECO:0000313" key="3">
    <source>
        <dbReference type="EMBL" id="OHX14710.1"/>
    </source>
</evidence>
<dbReference type="Pfam" id="PF11336">
    <property type="entry name" value="DUF3138"/>
    <property type="match status" value="1"/>
</dbReference>
<dbReference type="RefSeq" id="WP_071112304.1">
    <property type="nucleotide sequence ID" value="NZ_MKCS01000001.1"/>
</dbReference>
<evidence type="ECO:0000313" key="4">
    <source>
        <dbReference type="EMBL" id="OHX20741.1"/>
    </source>
</evidence>
<keyword evidence="6" id="KW-1185">Reference proteome</keyword>
<dbReference type="InterPro" id="IPR021485">
    <property type="entry name" value="DUF3138"/>
</dbReference>
<accession>A0A1S1X5I9</accession>
<feature type="signal peptide" evidence="2">
    <location>
        <begin position="1"/>
        <end position="19"/>
    </location>
</feature>
<evidence type="ECO:0000313" key="6">
    <source>
        <dbReference type="Proteomes" id="UP000180280"/>
    </source>
</evidence>
<organism evidence="3 5">
    <name type="scientific">Chromobacterium sphagni</name>
    <dbReference type="NCBI Taxonomy" id="1903179"/>
    <lineage>
        <taxon>Bacteria</taxon>
        <taxon>Pseudomonadati</taxon>
        <taxon>Pseudomonadota</taxon>
        <taxon>Betaproteobacteria</taxon>
        <taxon>Neisseriales</taxon>
        <taxon>Chromobacteriaceae</taxon>
        <taxon>Chromobacterium</taxon>
    </lineage>
</organism>
<gene>
    <name evidence="4" type="ORF">BI344_14190</name>
    <name evidence="3" type="ORF">BI347_15270</name>
</gene>
<feature type="chain" id="PRO_5010189328" description="DUF3138 family protein" evidence="2">
    <location>
        <begin position="20"/>
        <end position="506"/>
    </location>
</feature>
<reference evidence="5 6" key="1">
    <citation type="submission" date="2016-09" db="EMBL/GenBank/DDBJ databases">
        <title>Chromobacterium muskegensis sp. nov., an insecticidal bacterium isolated from Sphagnum bogs.</title>
        <authorList>
            <person name="Sparks M.E."/>
            <person name="Blackburn M.B."/>
            <person name="Gundersen-Rindal D.E."/>
            <person name="Mitchell A."/>
            <person name="Farrar R."/>
            <person name="Kuhar D."/>
        </authorList>
    </citation>
    <scope>NUCLEOTIDE SEQUENCE [LARGE SCALE GENOMIC DNA]</scope>
    <source>
        <strain evidence="4 6">14B-1</strain>
        <strain evidence="3 5">37-2</strain>
    </source>
</reference>
<dbReference type="AlphaFoldDB" id="A0A1S1X5I9"/>
<feature type="coiled-coil region" evidence="1">
    <location>
        <begin position="19"/>
        <end position="89"/>
    </location>
</feature>
<evidence type="ECO:0000256" key="1">
    <source>
        <dbReference type="SAM" id="Coils"/>
    </source>
</evidence>
<dbReference type="OrthoDB" id="8595088at2"/>
<evidence type="ECO:0000313" key="5">
    <source>
        <dbReference type="Proteomes" id="UP000180088"/>
    </source>
</evidence>
<proteinExistence type="predicted"/>
<dbReference type="Proteomes" id="UP000180088">
    <property type="component" value="Unassembled WGS sequence"/>
</dbReference>
<protein>
    <recommendedName>
        <fullName evidence="7">DUF3138 family protein</fullName>
    </recommendedName>
</protein>
<dbReference type="EMBL" id="MKCS01000001">
    <property type="protein sequence ID" value="OHX14710.1"/>
    <property type="molecule type" value="Genomic_DNA"/>
</dbReference>
<dbReference type="STRING" id="1903179.BI347_15270"/>